<dbReference type="Proteomes" id="UP001159363">
    <property type="component" value="Chromosome 10"/>
</dbReference>
<gene>
    <name evidence="1" type="ORF">PR048_025696</name>
</gene>
<reference evidence="1 2" key="1">
    <citation type="submission" date="2023-02" db="EMBL/GenBank/DDBJ databases">
        <title>LHISI_Scaffold_Assembly.</title>
        <authorList>
            <person name="Stuart O.P."/>
            <person name="Cleave R."/>
            <person name="Magrath M.J.L."/>
            <person name="Mikheyev A.S."/>
        </authorList>
    </citation>
    <scope>NUCLEOTIDE SEQUENCE [LARGE SCALE GENOMIC DNA]</scope>
    <source>
        <strain evidence="1">Daus_M_001</strain>
        <tissue evidence="1">Leg muscle</tissue>
    </source>
</reference>
<keyword evidence="2" id="KW-1185">Reference proteome</keyword>
<evidence type="ECO:0000313" key="1">
    <source>
        <dbReference type="EMBL" id="KAJ8872095.1"/>
    </source>
</evidence>
<evidence type="ECO:0000313" key="2">
    <source>
        <dbReference type="Proteomes" id="UP001159363"/>
    </source>
</evidence>
<protein>
    <submittedName>
        <fullName evidence="1">Uncharacterized protein</fullName>
    </submittedName>
</protein>
<name>A0ABQ9GJA4_9NEOP</name>
<organism evidence="1 2">
    <name type="scientific">Dryococelus australis</name>
    <dbReference type="NCBI Taxonomy" id="614101"/>
    <lineage>
        <taxon>Eukaryota</taxon>
        <taxon>Metazoa</taxon>
        <taxon>Ecdysozoa</taxon>
        <taxon>Arthropoda</taxon>
        <taxon>Hexapoda</taxon>
        <taxon>Insecta</taxon>
        <taxon>Pterygota</taxon>
        <taxon>Neoptera</taxon>
        <taxon>Polyneoptera</taxon>
        <taxon>Phasmatodea</taxon>
        <taxon>Verophasmatodea</taxon>
        <taxon>Anareolatae</taxon>
        <taxon>Phasmatidae</taxon>
        <taxon>Eurycanthinae</taxon>
        <taxon>Dryococelus</taxon>
    </lineage>
</organism>
<comment type="caution">
    <text evidence="1">The sequence shown here is derived from an EMBL/GenBank/DDBJ whole genome shotgun (WGS) entry which is preliminary data.</text>
</comment>
<sequence>MVKQFSVSMLDPILDRVSNYDGAAGHQPNISGVCGGNDVVAQLQMGSGSAGKEESGGAEKEVPNQCRLLPIPSSSATCSVPIELAVDETLAQLPTCLTVRDQATVCRAVLWKVTQSAQAAGIGCSLPRRRQLVLATCATSGRSIPRVPGHHHANVTAASPFNSRISGETVIHLFGCVNSAHRFYHRALHITEVKRLLIPRTPAAQASKLVASARNMLGRRLSIRTHRVVQLSDWLKLVLVRINCLRTNHESSVSELRNSEWRVKRGNDTSSQWRCGNSRERLARSPPTKAIRVQSPAEWESCRTMPLVGGFSRGSPYHLPPLHSGAAPYSLQPPSSALKTSLLRAIKISSLLSR</sequence>
<dbReference type="EMBL" id="JARBHB010000011">
    <property type="protein sequence ID" value="KAJ8872095.1"/>
    <property type="molecule type" value="Genomic_DNA"/>
</dbReference>
<proteinExistence type="predicted"/>
<accession>A0ABQ9GJA4</accession>